<organism evidence="1">
    <name type="scientific">Arundo donax</name>
    <name type="common">Giant reed</name>
    <name type="synonym">Donax arundinaceus</name>
    <dbReference type="NCBI Taxonomy" id="35708"/>
    <lineage>
        <taxon>Eukaryota</taxon>
        <taxon>Viridiplantae</taxon>
        <taxon>Streptophyta</taxon>
        <taxon>Embryophyta</taxon>
        <taxon>Tracheophyta</taxon>
        <taxon>Spermatophyta</taxon>
        <taxon>Magnoliopsida</taxon>
        <taxon>Liliopsida</taxon>
        <taxon>Poales</taxon>
        <taxon>Poaceae</taxon>
        <taxon>PACMAD clade</taxon>
        <taxon>Arundinoideae</taxon>
        <taxon>Arundineae</taxon>
        <taxon>Arundo</taxon>
    </lineage>
</organism>
<accession>A0A0A9BZR0</accession>
<protein>
    <submittedName>
        <fullName evidence="1">Uncharacterized protein</fullName>
    </submittedName>
</protein>
<proteinExistence type="predicted"/>
<reference evidence="1" key="2">
    <citation type="journal article" date="2015" name="Data Brief">
        <title>Shoot transcriptome of the giant reed, Arundo donax.</title>
        <authorList>
            <person name="Barrero R.A."/>
            <person name="Guerrero F.D."/>
            <person name="Moolhuijzen P."/>
            <person name="Goolsby J.A."/>
            <person name="Tidwell J."/>
            <person name="Bellgard S.E."/>
            <person name="Bellgard M.I."/>
        </authorList>
    </citation>
    <scope>NUCLEOTIDE SEQUENCE</scope>
    <source>
        <tissue evidence="1">Shoot tissue taken approximately 20 cm above the soil surface</tissue>
    </source>
</reference>
<dbReference type="AlphaFoldDB" id="A0A0A9BZR0"/>
<dbReference type="EMBL" id="GBRH01228361">
    <property type="protein sequence ID" value="JAD69534.1"/>
    <property type="molecule type" value="Transcribed_RNA"/>
</dbReference>
<reference evidence="1" key="1">
    <citation type="submission" date="2014-09" db="EMBL/GenBank/DDBJ databases">
        <authorList>
            <person name="Magalhaes I.L.F."/>
            <person name="Oliveira U."/>
            <person name="Santos F.R."/>
            <person name="Vidigal T.H.D.A."/>
            <person name="Brescovit A.D."/>
            <person name="Santos A.J."/>
        </authorList>
    </citation>
    <scope>NUCLEOTIDE SEQUENCE</scope>
    <source>
        <tissue evidence="1">Shoot tissue taken approximately 20 cm above the soil surface</tissue>
    </source>
</reference>
<name>A0A0A9BZR0_ARUDO</name>
<sequence>MRIIYNVLSSLKRNVDYQYTESLKSETEKHQLSQNAWRVSSRAFLS</sequence>
<evidence type="ECO:0000313" key="1">
    <source>
        <dbReference type="EMBL" id="JAD69534.1"/>
    </source>
</evidence>